<feature type="repeat" description="PPR" evidence="12">
    <location>
        <begin position="259"/>
        <end position="293"/>
    </location>
</feature>
<dbReference type="Gene3D" id="1.25.40.10">
    <property type="entry name" value="Tetratricopeptide repeat domain"/>
    <property type="match status" value="4"/>
</dbReference>
<dbReference type="Proteomes" id="UP000743370">
    <property type="component" value="Unassembled WGS sequence"/>
</dbReference>
<evidence type="ECO:0000256" key="5">
    <source>
        <dbReference type="ARBA" id="ARBA00022525"/>
    </source>
</evidence>
<dbReference type="GO" id="GO:0009451">
    <property type="term" value="P:RNA modification"/>
    <property type="evidence" value="ECO:0007669"/>
    <property type="project" value="InterPro"/>
</dbReference>
<dbReference type="NCBIfam" id="TIGR00756">
    <property type="entry name" value="PPR"/>
    <property type="match status" value="2"/>
</dbReference>
<dbReference type="InterPro" id="IPR000743">
    <property type="entry name" value="Glyco_hydro_28"/>
</dbReference>
<dbReference type="Pfam" id="PF00295">
    <property type="entry name" value="Glyco_hydro_28"/>
    <property type="match status" value="1"/>
</dbReference>
<keyword evidence="5" id="KW-0964">Secreted</keyword>
<evidence type="ECO:0000256" key="8">
    <source>
        <dbReference type="ARBA" id="ARBA00022801"/>
    </source>
</evidence>
<dbReference type="PROSITE" id="PS51375">
    <property type="entry name" value="PPR"/>
    <property type="match status" value="4"/>
</dbReference>
<evidence type="ECO:0000256" key="14">
    <source>
        <dbReference type="RuleBase" id="RU361169"/>
    </source>
</evidence>
<dbReference type="PANTHER" id="PTHR47926:SF442">
    <property type="entry name" value="PUTATIVE-RELATED"/>
    <property type="match status" value="1"/>
</dbReference>
<dbReference type="Pfam" id="PF01535">
    <property type="entry name" value="PPR"/>
    <property type="match status" value="2"/>
</dbReference>
<dbReference type="GO" id="GO:0071555">
    <property type="term" value="P:cell wall organization"/>
    <property type="evidence" value="ECO:0007669"/>
    <property type="project" value="UniProtKB-KW"/>
</dbReference>
<evidence type="ECO:0000313" key="16">
    <source>
        <dbReference type="Proteomes" id="UP000743370"/>
    </source>
</evidence>
<feature type="repeat" description="PPR" evidence="12">
    <location>
        <begin position="361"/>
        <end position="395"/>
    </location>
</feature>
<proteinExistence type="inferred from homology"/>
<dbReference type="GO" id="GO:0004650">
    <property type="term" value="F:polygalacturonase activity"/>
    <property type="evidence" value="ECO:0007669"/>
    <property type="project" value="UniProtKB-EC"/>
</dbReference>
<dbReference type="AlphaFoldDB" id="A0A8T0LGJ0"/>
<comment type="catalytic activity">
    <reaction evidence="11">
        <text>(1,4-alpha-D-galacturonosyl)n+m + H2O = (1,4-alpha-D-galacturonosyl)n + (1,4-alpha-D-galacturonosyl)m.</text>
        <dbReference type="EC" id="3.2.1.15"/>
    </reaction>
</comment>
<evidence type="ECO:0000256" key="1">
    <source>
        <dbReference type="ARBA" id="ARBA00004191"/>
    </source>
</evidence>
<comment type="caution">
    <text evidence="15">The sequence shown here is derived from an EMBL/GenBank/DDBJ whole genome shotgun (WGS) entry which is preliminary data.</text>
</comment>
<dbReference type="PROSITE" id="PS00502">
    <property type="entry name" value="POLYGALACTURONASE"/>
    <property type="match status" value="1"/>
</dbReference>
<dbReference type="FunFam" id="2.160.20.10:FF:000032">
    <property type="entry name" value="Pectin lyase-like superfamily protein"/>
    <property type="match status" value="1"/>
</dbReference>
<dbReference type="SMART" id="SM00710">
    <property type="entry name" value="PbH1"/>
    <property type="match status" value="4"/>
</dbReference>
<evidence type="ECO:0000256" key="6">
    <source>
        <dbReference type="ARBA" id="ARBA00022729"/>
    </source>
</evidence>
<dbReference type="GO" id="GO:0003723">
    <property type="term" value="F:RNA binding"/>
    <property type="evidence" value="ECO:0007669"/>
    <property type="project" value="InterPro"/>
</dbReference>
<evidence type="ECO:0000256" key="12">
    <source>
        <dbReference type="PROSITE-ProRule" id="PRU00708"/>
    </source>
</evidence>
<dbReference type="EMBL" id="JABFOF010000001">
    <property type="protein sequence ID" value="KAG2409373.1"/>
    <property type="molecule type" value="Genomic_DNA"/>
</dbReference>
<evidence type="ECO:0000256" key="10">
    <source>
        <dbReference type="ARBA" id="ARBA00023316"/>
    </source>
</evidence>
<dbReference type="SUPFAM" id="SSF51126">
    <property type="entry name" value="Pectin lyase-like"/>
    <property type="match status" value="1"/>
</dbReference>
<dbReference type="InterPro" id="IPR002885">
    <property type="entry name" value="PPR_rpt"/>
</dbReference>
<dbReference type="InterPro" id="IPR046848">
    <property type="entry name" value="E_motif"/>
</dbReference>
<dbReference type="GO" id="GO:0005975">
    <property type="term" value="P:carbohydrate metabolic process"/>
    <property type="evidence" value="ECO:0007669"/>
    <property type="project" value="InterPro"/>
</dbReference>
<reference evidence="15 16" key="1">
    <citation type="submission" date="2020-05" db="EMBL/GenBank/DDBJ databases">
        <title>Vigna angularis (adzuki bean) Var. LongXiaoDou No. 4 denovo assembly.</title>
        <authorList>
            <person name="Xiang H."/>
        </authorList>
    </citation>
    <scope>NUCLEOTIDE SEQUENCE [LARGE SCALE GENOMIC DNA]</scope>
    <source>
        <tissue evidence="15">Leaf</tissue>
    </source>
</reference>
<dbReference type="FunFam" id="1.25.40.10:FF:003519">
    <property type="entry name" value="Uncharacterized protein"/>
    <property type="match status" value="1"/>
</dbReference>
<comment type="subcellular location">
    <subcellularLocation>
        <location evidence="1">Secreted</location>
        <location evidence="1">Cell wall</location>
    </subcellularLocation>
</comment>
<accession>A0A8T0LGJ0</accession>
<keyword evidence="4" id="KW-0134">Cell wall</keyword>
<feature type="repeat" description="PPR" evidence="12">
    <location>
        <begin position="464"/>
        <end position="498"/>
    </location>
</feature>
<dbReference type="PANTHER" id="PTHR47926">
    <property type="entry name" value="PENTATRICOPEPTIDE REPEAT-CONTAINING PROTEIN"/>
    <property type="match status" value="1"/>
</dbReference>
<dbReference type="FunFam" id="1.25.40.10:FF:000090">
    <property type="entry name" value="Pentatricopeptide repeat-containing protein, chloroplastic"/>
    <property type="match status" value="1"/>
</dbReference>
<evidence type="ECO:0000256" key="13">
    <source>
        <dbReference type="PROSITE-ProRule" id="PRU10052"/>
    </source>
</evidence>
<evidence type="ECO:0000256" key="7">
    <source>
        <dbReference type="ARBA" id="ARBA00022737"/>
    </source>
</evidence>
<dbReference type="SUPFAM" id="SSF48452">
    <property type="entry name" value="TPR-like"/>
    <property type="match status" value="1"/>
</dbReference>
<dbReference type="Gene3D" id="2.160.20.10">
    <property type="entry name" value="Single-stranded right-handed beta-helix, Pectin lyase-like"/>
    <property type="match status" value="1"/>
</dbReference>
<protein>
    <recommendedName>
        <fullName evidence="3">endo-polygalacturonase</fullName>
        <ecNumber evidence="3">3.2.1.15</ecNumber>
    </recommendedName>
</protein>
<dbReference type="Pfam" id="PF13041">
    <property type="entry name" value="PPR_2"/>
    <property type="match status" value="1"/>
</dbReference>
<feature type="active site" evidence="13">
    <location>
        <position position="936"/>
    </location>
</feature>
<dbReference type="InterPro" id="IPR011050">
    <property type="entry name" value="Pectin_lyase_fold/virulence"/>
</dbReference>
<sequence>MKKPQLLSFLRPITTVPHTFLPTDYVYLKNRELHALIKRRDLKAALSLFHNMPLRDTVTYNLIISGFREQPEHALRFYAEMGSLGIGESSTTFSSVVAVCTKAAVFREGVQVHCRVVKLGFSCNVFVGGALVGFYMRMGLSGVALELFDELPERNLAVWNVLLRGLCELVRVKVEDLLGFYSRMRFEGVEPNGVTFCYLLWECGNQRRLHEGKTIHGCIWKVGLVESNVFVANALVDFYSACGCLVGARKCFEAIENENVISWNSLVYVYAENSLLGEAFEVFSIMQLWGRRPSIRSLVGFLNLCSRSGELCFGKQVHCLVMKMGFDEGSEHVQSALIDMYGKCRDIEGSMAVFECLPKRTLECFNSLMTSLSHSEAVEDMVELLRLMVDEGLVPDEVTISTTLKALSVSALSSFTGSQSLHCYALKSGLGGDAAVACSLMDAYSRCGHVDLSHRIFESLPSPSAICFTSMINAYARNGMGKEGIAVLQAMIERGLKPDKVTFLCALSGCNHTGLVEEGRIVFESMKSLHGVDPDRRHFSCMVDLLCRAGLLYEAEELLLQAPGKRDCFMWSSLLRSCRVHKNEEVGTRAAQVLLELDPDDPAVWLQVSNFYAEIGKFDEARQIREVALARKMSREIGHSLIEIRQSCLFGKSYNLRERFPLGGVLAHGVAGSMTCDSIDMLEELKSLESFDIEEETEVEELSDIPSWRSEHGGKVLVNIDSFGAAGDGESDDTEALQKAWGVACSTPKSVLLIPQDRRYLVNATKFRGPCADKLIIQIDGTLVAPDEPKNWDPKLPRVWLDFSKLDKAVFQGSGVIDGSGSKWWAASCKKNKSNPCKGAPTAFTIDTSTSIKVKGLTIQNSQQMHFTISRCDSVRINGVKVSAPGDSPNTDGIHISESTNVIIQDSKIGTGDDCISIVNASSNIKMKRIYCGPGHGISIGSLGKDNSTGIVTKVILDTAVLRETTNGLRIKTWQGGSGYVRGVRFQNVRVENVSNPILIDQFYCDSPSTCPNQTSAVEISEVMYQNISGTTMSAKAIKFDCSDTTPCSNLVLSNVDLDKQDGTVETYCHSAQGFPYGVVHPSADCLSSTDKISQVAHSTMEEDIPHTEL</sequence>
<evidence type="ECO:0000256" key="4">
    <source>
        <dbReference type="ARBA" id="ARBA00022512"/>
    </source>
</evidence>
<keyword evidence="10" id="KW-0961">Cell wall biogenesis/degradation</keyword>
<evidence type="ECO:0000256" key="11">
    <source>
        <dbReference type="ARBA" id="ARBA00034074"/>
    </source>
</evidence>
<evidence type="ECO:0000313" key="15">
    <source>
        <dbReference type="EMBL" id="KAG2409373.1"/>
    </source>
</evidence>
<dbReference type="Pfam" id="PF20431">
    <property type="entry name" value="E_motif"/>
    <property type="match status" value="1"/>
</dbReference>
<evidence type="ECO:0000256" key="3">
    <source>
        <dbReference type="ARBA" id="ARBA00012736"/>
    </source>
</evidence>
<comment type="similarity">
    <text evidence="2 14">Belongs to the glycosyl hydrolase 28 family.</text>
</comment>
<keyword evidence="6" id="KW-0732">Signal</keyword>
<keyword evidence="8 14" id="KW-0378">Hydrolase</keyword>
<organism evidence="15 16">
    <name type="scientific">Phaseolus angularis</name>
    <name type="common">Azuki bean</name>
    <name type="synonym">Vigna angularis</name>
    <dbReference type="NCBI Taxonomy" id="3914"/>
    <lineage>
        <taxon>Eukaryota</taxon>
        <taxon>Viridiplantae</taxon>
        <taxon>Streptophyta</taxon>
        <taxon>Embryophyta</taxon>
        <taxon>Tracheophyta</taxon>
        <taxon>Spermatophyta</taxon>
        <taxon>Magnoliopsida</taxon>
        <taxon>eudicotyledons</taxon>
        <taxon>Gunneridae</taxon>
        <taxon>Pentapetalae</taxon>
        <taxon>rosids</taxon>
        <taxon>fabids</taxon>
        <taxon>Fabales</taxon>
        <taxon>Fabaceae</taxon>
        <taxon>Papilionoideae</taxon>
        <taxon>50 kb inversion clade</taxon>
        <taxon>NPAAA clade</taxon>
        <taxon>indigoferoid/millettioid clade</taxon>
        <taxon>Phaseoleae</taxon>
        <taxon>Vigna</taxon>
    </lineage>
</organism>
<dbReference type="InterPro" id="IPR012334">
    <property type="entry name" value="Pectin_lyas_fold"/>
</dbReference>
<gene>
    <name evidence="15" type="ORF">HKW66_Vig0000380</name>
</gene>
<dbReference type="InterPro" id="IPR046960">
    <property type="entry name" value="PPR_At4g14850-like_plant"/>
</dbReference>
<dbReference type="InterPro" id="IPR011990">
    <property type="entry name" value="TPR-like_helical_dom_sf"/>
</dbReference>
<evidence type="ECO:0000256" key="2">
    <source>
        <dbReference type="ARBA" id="ARBA00008834"/>
    </source>
</evidence>
<dbReference type="Pfam" id="PF12854">
    <property type="entry name" value="PPR_1"/>
    <property type="match status" value="1"/>
</dbReference>
<name>A0A8T0LGJ0_PHAAN</name>
<dbReference type="EC" id="3.2.1.15" evidence="3"/>
<keyword evidence="7" id="KW-0677">Repeat</keyword>
<dbReference type="InterPro" id="IPR006626">
    <property type="entry name" value="PbH1"/>
</dbReference>
<feature type="repeat" description="PPR" evidence="12">
    <location>
        <begin position="155"/>
        <end position="191"/>
    </location>
</feature>
<evidence type="ECO:0000256" key="9">
    <source>
        <dbReference type="ARBA" id="ARBA00023295"/>
    </source>
</evidence>
<keyword evidence="9 14" id="KW-0326">Glycosidase</keyword>